<proteinExistence type="predicted"/>
<name>A0A1F6CDM7_9BACT</name>
<protein>
    <submittedName>
        <fullName evidence="2">Uncharacterized protein</fullName>
    </submittedName>
</protein>
<dbReference type="EMBL" id="MFKQ01000017">
    <property type="protein sequence ID" value="OGG47266.1"/>
    <property type="molecule type" value="Genomic_DNA"/>
</dbReference>
<feature type="transmembrane region" description="Helical" evidence="1">
    <location>
        <begin position="56"/>
        <end position="76"/>
    </location>
</feature>
<dbReference type="AlphaFoldDB" id="A0A1F6CDM7"/>
<sequence length="85" mass="9172">MNDEVGALMARINAAIINPLIALLFVAALAIFILGIAEFIWKADTDDGREVGKQHMIWGIIGMVLMTGVYGVLTIATNTFGIRLP</sequence>
<accession>A0A1F6CDM7</accession>
<evidence type="ECO:0000313" key="3">
    <source>
        <dbReference type="Proteomes" id="UP000178344"/>
    </source>
</evidence>
<evidence type="ECO:0000256" key="1">
    <source>
        <dbReference type="SAM" id="Phobius"/>
    </source>
</evidence>
<evidence type="ECO:0000313" key="2">
    <source>
        <dbReference type="EMBL" id="OGG47266.1"/>
    </source>
</evidence>
<keyword evidence="1" id="KW-1133">Transmembrane helix</keyword>
<comment type="caution">
    <text evidence="2">The sequence shown here is derived from an EMBL/GenBank/DDBJ whole genome shotgun (WGS) entry which is preliminary data.</text>
</comment>
<feature type="transmembrane region" description="Helical" evidence="1">
    <location>
        <begin position="12"/>
        <end position="36"/>
    </location>
</feature>
<reference evidence="2 3" key="1">
    <citation type="journal article" date="2016" name="Nat. Commun.">
        <title>Thousands of microbial genomes shed light on interconnected biogeochemical processes in an aquifer system.</title>
        <authorList>
            <person name="Anantharaman K."/>
            <person name="Brown C.T."/>
            <person name="Hug L.A."/>
            <person name="Sharon I."/>
            <person name="Castelle C.J."/>
            <person name="Probst A.J."/>
            <person name="Thomas B.C."/>
            <person name="Singh A."/>
            <person name="Wilkins M.J."/>
            <person name="Karaoz U."/>
            <person name="Brodie E.L."/>
            <person name="Williams K.H."/>
            <person name="Hubbard S.S."/>
            <person name="Banfield J.F."/>
        </authorList>
    </citation>
    <scope>NUCLEOTIDE SEQUENCE [LARGE SCALE GENOMIC DNA]</scope>
</reference>
<dbReference type="Proteomes" id="UP000178344">
    <property type="component" value="Unassembled WGS sequence"/>
</dbReference>
<keyword evidence="1" id="KW-0812">Transmembrane</keyword>
<gene>
    <name evidence="2" type="ORF">A2671_01865</name>
</gene>
<keyword evidence="1" id="KW-0472">Membrane</keyword>
<organism evidence="2 3">
    <name type="scientific">Candidatus Kaiserbacteria bacterium RIFCSPHIGHO2_01_FULL_49_13</name>
    <dbReference type="NCBI Taxonomy" id="1798477"/>
    <lineage>
        <taxon>Bacteria</taxon>
        <taxon>Candidatus Kaiseribacteriota</taxon>
    </lineage>
</organism>